<dbReference type="PROSITE" id="PS00674">
    <property type="entry name" value="AAA"/>
    <property type="match status" value="1"/>
</dbReference>
<comment type="similarity">
    <text evidence="1 4">Belongs to the AAA ATPase family.</text>
</comment>
<dbReference type="InterPro" id="IPR050221">
    <property type="entry name" value="26S_Proteasome_ATPase"/>
</dbReference>
<evidence type="ECO:0000256" key="2">
    <source>
        <dbReference type="ARBA" id="ARBA00022741"/>
    </source>
</evidence>
<organism evidence="6">
    <name type="scientific">Macrococcus psychrotolerans</name>
    <dbReference type="NCBI Taxonomy" id="3039389"/>
    <lineage>
        <taxon>Bacteria</taxon>
        <taxon>Bacillati</taxon>
        <taxon>Bacillota</taxon>
        <taxon>Bacilli</taxon>
        <taxon>Bacillales</taxon>
        <taxon>Staphylococcaceae</taxon>
        <taxon>Macrococcus</taxon>
    </lineage>
</organism>
<evidence type="ECO:0000256" key="4">
    <source>
        <dbReference type="RuleBase" id="RU003651"/>
    </source>
</evidence>
<dbReference type="EMBL" id="CP079956">
    <property type="protein sequence ID" value="QYA34071.1"/>
    <property type="molecule type" value="Genomic_DNA"/>
</dbReference>
<dbReference type="AlphaFoldDB" id="A0AAT9PB01"/>
<keyword evidence="6" id="KW-0614">Plasmid</keyword>
<evidence type="ECO:0000313" key="6">
    <source>
        <dbReference type="EMBL" id="QYA34071.1"/>
    </source>
</evidence>
<accession>A0AAT9PB01</accession>
<geneLocation type="plasmid" evidence="6">
    <name>p19Msa1047_11</name>
</geneLocation>
<keyword evidence="3 4" id="KW-0067">ATP-binding</keyword>
<protein>
    <submittedName>
        <fullName evidence="6">ATP-binding protein</fullName>
    </submittedName>
</protein>
<dbReference type="PANTHER" id="PTHR23073">
    <property type="entry name" value="26S PROTEASOME REGULATORY SUBUNIT"/>
    <property type="match status" value="1"/>
</dbReference>
<dbReference type="InterPro" id="IPR003960">
    <property type="entry name" value="ATPase_AAA_CS"/>
</dbReference>
<feature type="domain" description="AAA+ ATPase" evidence="5">
    <location>
        <begin position="107"/>
        <end position="241"/>
    </location>
</feature>
<evidence type="ECO:0000256" key="1">
    <source>
        <dbReference type="ARBA" id="ARBA00006914"/>
    </source>
</evidence>
<evidence type="ECO:0000259" key="5">
    <source>
        <dbReference type="SMART" id="SM00382"/>
    </source>
</evidence>
<proteinExistence type="inferred from homology"/>
<evidence type="ECO:0000256" key="3">
    <source>
        <dbReference type="ARBA" id="ARBA00022840"/>
    </source>
</evidence>
<dbReference type="InterPro" id="IPR003959">
    <property type="entry name" value="ATPase_AAA_core"/>
</dbReference>
<dbReference type="InterPro" id="IPR003593">
    <property type="entry name" value="AAA+_ATPase"/>
</dbReference>
<gene>
    <name evidence="6" type="ORF">KYI10_11780</name>
</gene>
<keyword evidence="2 4" id="KW-0547">Nucleotide-binding</keyword>
<reference evidence="6" key="1">
    <citation type="submission" date="2024-06" db="EMBL/GenBank/DDBJ databases">
        <title>Prevalence and characterization of methicillin-resistant Macrococcus spp. in food producing animals and meat in Switzerland in 2019.</title>
        <authorList>
            <person name="Keller J.E."/>
            <person name="Schwendener S."/>
            <person name="Neuenschwander J."/>
            <person name="Overesch G."/>
            <person name="Perreten V."/>
        </authorList>
    </citation>
    <scope>NUCLEOTIDE SEQUENCE</scope>
    <source>
        <strain evidence="6">19Msa1099</strain>
        <plasmid evidence="6">p19Msa1047_11</plasmid>
    </source>
</reference>
<dbReference type="GO" id="GO:0016887">
    <property type="term" value="F:ATP hydrolysis activity"/>
    <property type="evidence" value="ECO:0007669"/>
    <property type="project" value="InterPro"/>
</dbReference>
<dbReference type="Pfam" id="PF00004">
    <property type="entry name" value="AAA"/>
    <property type="match status" value="1"/>
</dbReference>
<sequence>MKKSDVLDLIKYHIENNDASFRTTAYKIAEEFDKTGDIQLAEFILSQLSGFDFLSPQEVKTLSKTSNSKEHTNEVKKQIDNNESLLLPQSITNDINGIINSIKHNRGLNSFLFYGAPGTGKTQSVFQISRILNIKIKIINFSSIIDSKLGQTSKNLNETFEELNSLFEPTIVLFDEIDALAMNRMDMNDLREMGRVTTTLMNGLDSVNDNIYIFATTNLYNHLDSALTRRFEVKVDFNRYTRNDLNDIATSLYEKYFEKTADQSKEVILFNKIINLYEKIPYPADLKNLIKVAFAFSSKNDAYSHLKILYTNILEDIGGKSLSEIKKQGFTYSDLEKITGISISTLSREVKKHE</sequence>
<dbReference type="CDD" id="cd19481">
    <property type="entry name" value="RecA-like_protease"/>
    <property type="match status" value="1"/>
</dbReference>
<dbReference type="SMART" id="SM00382">
    <property type="entry name" value="AAA"/>
    <property type="match status" value="1"/>
</dbReference>
<dbReference type="GO" id="GO:0005524">
    <property type="term" value="F:ATP binding"/>
    <property type="evidence" value="ECO:0007669"/>
    <property type="project" value="UniProtKB-KW"/>
</dbReference>
<name>A0AAT9PB01_9STAP</name>